<accession>A0A699GXZ1</accession>
<dbReference type="PANTHER" id="PTHR33067:SF9">
    <property type="entry name" value="RNA-DIRECTED DNA POLYMERASE"/>
    <property type="match status" value="1"/>
</dbReference>
<evidence type="ECO:0000313" key="2">
    <source>
        <dbReference type="EMBL" id="GEW76862.1"/>
    </source>
</evidence>
<dbReference type="AlphaFoldDB" id="A0A699GXZ1"/>
<feature type="region of interest" description="Disordered" evidence="1">
    <location>
        <begin position="243"/>
        <end position="264"/>
    </location>
</feature>
<protein>
    <recommendedName>
        <fullName evidence="3">Reverse transcriptase domain-containing protein</fullName>
    </recommendedName>
</protein>
<feature type="non-terminal residue" evidence="2">
    <location>
        <position position="299"/>
    </location>
</feature>
<name>A0A699GXZ1_TANCI</name>
<dbReference type="PANTHER" id="PTHR33067">
    <property type="entry name" value="RNA-DIRECTED DNA POLYMERASE-RELATED"/>
    <property type="match status" value="1"/>
</dbReference>
<evidence type="ECO:0008006" key="3">
    <source>
        <dbReference type="Google" id="ProtNLM"/>
    </source>
</evidence>
<comment type="caution">
    <text evidence="2">The sequence shown here is derived from an EMBL/GenBank/DDBJ whole genome shotgun (WGS) entry which is preliminary data.</text>
</comment>
<reference evidence="2" key="1">
    <citation type="journal article" date="2019" name="Sci. Rep.">
        <title>Draft genome of Tanacetum cinerariifolium, the natural source of mosquito coil.</title>
        <authorList>
            <person name="Yamashiro T."/>
            <person name="Shiraishi A."/>
            <person name="Satake H."/>
            <person name="Nakayama K."/>
        </authorList>
    </citation>
    <scope>NUCLEOTIDE SEQUENCE</scope>
</reference>
<dbReference type="EMBL" id="BKCJ010073059">
    <property type="protein sequence ID" value="GEW76862.1"/>
    <property type="molecule type" value="Genomic_DNA"/>
</dbReference>
<organism evidence="2">
    <name type="scientific">Tanacetum cinerariifolium</name>
    <name type="common">Dalmatian daisy</name>
    <name type="synonym">Chrysanthemum cinerariifolium</name>
    <dbReference type="NCBI Taxonomy" id="118510"/>
    <lineage>
        <taxon>Eukaryota</taxon>
        <taxon>Viridiplantae</taxon>
        <taxon>Streptophyta</taxon>
        <taxon>Embryophyta</taxon>
        <taxon>Tracheophyta</taxon>
        <taxon>Spermatophyta</taxon>
        <taxon>Magnoliopsida</taxon>
        <taxon>eudicotyledons</taxon>
        <taxon>Gunneridae</taxon>
        <taxon>Pentapetalae</taxon>
        <taxon>asterids</taxon>
        <taxon>campanulids</taxon>
        <taxon>Asterales</taxon>
        <taxon>Asteraceae</taxon>
        <taxon>Asteroideae</taxon>
        <taxon>Anthemideae</taxon>
        <taxon>Anthemidinae</taxon>
        <taxon>Tanacetum</taxon>
    </lineage>
</organism>
<evidence type="ECO:0000256" key="1">
    <source>
        <dbReference type="SAM" id="MobiDB-lite"/>
    </source>
</evidence>
<feature type="compositionally biased region" description="Low complexity" evidence="1">
    <location>
        <begin position="243"/>
        <end position="253"/>
    </location>
</feature>
<proteinExistence type="predicted"/>
<sequence>MTASHQVYGAAAWGIVRGSHEANECKQNHPSEKVYLSEGDIYDDHSLLRFNQNNDTSPWGNSKRKEKREDGLEWTVRSKFEDELANFMPKKKFQTNEIGDMLVQHQIDEDELVPIILGQPFLATARSVIDIHKGELSLRVEDETITFNIRKSIKSKHSRDDYLYCVDHTTKLIQEQWVDTVHHDGKWTEEKCHFMVKEGIVLRHKVLGSGIEVDKSKIKYLQHEHYALWEVIKFGDSYKVPTNSDSVDSSSNDGRTVTVTTDDMQKKKKNDIKARTTLLLSLPDEHQLSFSKYKTAREL</sequence>
<gene>
    <name evidence="2" type="ORF">Tci_248838</name>
</gene>